<dbReference type="PROSITE" id="PS50106">
    <property type="entry name" value="PDZ"/>
    <property type="match status" value="1"/>
</dbReference>
<feature type="region of interest" description="Disordered" evidence="1">
    <location>
        <begin position="25"/>
        <end position="106"/>
    </location>
</feature>
<evidence type="ECO:0000313" key="4">
    <source>
        <dbReference type="Proteomes" id="UP001189429"/>
    </source>
</evidence>
<organism evidence="3 4">
    <name type="scientific">Prorocentrum cordatum</name>
    <dbReference type="NCBI Taxonomy" id="2364126"/>
    <lineage>
        <taxon>Eukaryota</taxon>
        <taxon>Sar</taxon>
        <taxon>Alveolata</taxon>
        <taxon>Dinophyceae</taxon>
        <taxon>Prorocentrales</taxon>
        <taxon>Prorocentraceae</taxon>
        <taxon>Prorocentrum</taxon>
    </lineage>
</organism>
<dbReference type="InterPro" id="IPR001478">
    <property type="entry name" value="PDZ"/>
</dbReference>
<dbReference type="EMBL" id="CAUYUJ010017534">
    <property type="protein sequence ID" value="CAK0875612.1"/>
    <property type="molecule type" value="Genomic_DNA"/>
</dbReference>
<feature type="compositionally biased region" description="Polar residues" evidence="1">
    <location>
        <begin position="40"/>
        <end position="50"/>
    </location>
</feature>
<sequence>SASPEASGSRISSLEAVRRRELALYMPVTPLVRPPPPTTERASLSQSPRSSAEPLASWQWPRPPASPSEPAAAAAQQTAAAAAAPSTARTRGGRSPEGRAEPISAAAAPFAPALAGARSGSWRGPRLQAELAHDGGLRLRSFQVALARDSPSAIFGLSVTDTAGAELEVSFVDPSGALARWNRDNPSKALAIGDRIVAVDHIARDPARMRRELSEAAAVVLYCMGSSASDRFYF</sequence>
<comment type="caution">
    <text evidence="3">The sequence shown here is derived from an EMBL/GenBank/DDBJ whole genome shotgun (WGS) entry which is preliminary data.</text>
</comment>
<protein>
    <recommendedName>
        <fullName evidence="2">PDZ domain-containing protein</fullName>
    </recommendedName>
</protein>
<gene>
    <name evidence="3" type="ORF">PCOR1329_LOCUS60234</name>
</gene>
<proteinExistence type="predicted"/>
<name>A0ABN9VT36_9DINO</name>
<accession>A0ABN9VT36</accession>
<reference evidence="3" key="1">
    <citation type="submission" date="2023-10" db="EMBL/GenBank/DDBJ databases">
        <authorList>
            <person name="Chen Y."/>
            <person name="Shah S."/>
            <person name="Dougan E. K."/>
            <person name="Thang M."/>
            <person name="Chan C."/>
        </authorList>
    </citation>
    <scope>NUCLEOTIDE SEQUENCE [LARGE SCALE GENOMIC DNA]</scope>
</reference>
<feature type="domain" description="PDZ" evidence="2">
    <location>
        <begin position="143"/>
        <end position="200"/>
    </location>
</feature>
<feature type="compositionally biased region" description="Low complexity" evidence="1">
    <location>
        <begin position="68"/>
        <end position="90"/>
    </location>
</feature>
<feature type="non-terminal residue" evidence="3">
    <location>
        <position position="1"/>
    </location>
</feature>
<evidence type="ECO:0000259" key="2">
    <source>
        <dbReference type="PROSITE" id="PS50106"/>
    </source>
</evidence>
<evidence type="ECO:0000313" key="3">
    <source>
        <dbReference type="EMBL" id="CAK0875612.1"/>
    </source>
</evidence>
<evidence type="ECO:0000256" key="1">
    <source>
        <dbReference type="SAM" id="MobiDB-lite"/>
    </source>
</evidence>
<dbReference type="Proteomes" id="UP001189429">
    <property type="component" value="Unassembled WGS sequence"/>
</dbReference>
<keyword evidence="4" id="KW-1185">Reference proteome</keyword>